<dbReference type="GO" id="GO:0003841">
    <property type="term" value="F:1-acylglycerol-3-phosphate O-acyltransferase activity"/>
    <property type="evidence" value="ECO:0007669"/>
    <property type="project" value="TreeGrafter"/>
</dbReference>
<protein>
    <submittedName>
        <fullName evidence="4">1-acyl-sn-glycerol-3-phosphate acyltransferase</fullName>
    </submittedName>
</protein>
<gene>
    <name evidence="4" type="ORF">C7Y72_02545</name>
</gene>
<dbReference type="SUPFAM" id="SSF69593">
    <property type="entry name" value="Glycerol-3-phosphate (1)-acyltransferase"/>
    <property type="match status" value="1"/>
</dbReference>
<proteinExistence type="predicted"/>
<dbReference type="AlphaFoldDB" id="A0A2T4UH88"/>
<accession>A0A2T4UH88</accession>
<name>A0A2T4UH88_9ACTN</name>
<keyword evidence="5" id="KW-1185">Reference proteome</keyword>
<dbReference type="InterPro" id="IPR002123">
    <property type="entry name" value="Plipid/glycerol_acylTrfase"/>
</dbReference>
<evidence type="ECO:0000313" key="4">
    <source>
        <dbReference type="EMBL" id="PTL58613.1"/>
    </source>
</evidence>
<evidence type="ECO:0000256" key="1">
    <source>
        <dbReference type="ARBA" id="ARBA00022679"/>
    </source>
</evidence>
<feature type="domain" description="Phospholipid/glycerol acyltransferase" evidence="3">
    <location>
        <begin position="65"/>
        <end position="178"/>
    </location>
</feature>
<dbReference type="PANTHER" id="PTHR10434:SF11">
    <property type="entry name" value="1-ACYL-SN-GLYCEROL-3-PHOSPHATE ACYLTRANSFERASE"/>
    <property type="match status" value="1"/>
</dbReference>
<dbReference type="SMART" id="SM00563">
    <property type="entry name" value="PlsC"/>
    <property type="match status" value="1"/>
</dbReference>
<organism evidence="4 5">
    <name type="scientific">Paraconexibacter algicola</name>
    <dbReference type="NCBI Taxonomy" id="2133960"/>
    <lineage>
        <taxon>Bacteria</taxon>
        <taxon>Bacillati</taxon>
        <taxon>Actinomycetota</taxon>
        <taxon>Thermoleophilia</taxon>
        <taxon>Solirubrobacterales</taxon>
        <taxon>Paraconexibacteraceae</taxon>
        <taxon>Paraconexibacter</taxon>
    </lineage>
</organism>
<dbReference type="GO" id="GO:0006654">
    <property type="term" value="P:phosphatidic acid biosynthetic process"/>
    <property type="evidence" value="ECO:0007669"/>
    <property type="project" value="TreeGrafter"/>
</dbReference>
<keyword evidence="1 4" id="KW-0808">Transferase</keyword>
<dbReference type="Proteomes" id="UP000240739">
    <property type="component" value="Unassembled WGS sequence"/>
</dbReference>
<dbReference type="CDD" id="cd07989">
    <property type="entry name" value="LPLAT_AGPAT-like"/>
    <property type="match status" value="1"/>
</dbReference>
<evidence type="ECO:0000256" key="2">
    <source>
        <dbReference type="ARBA" id="ARBA00023315"/>
    </source>
</evidence>
<dbReference type="EMBL" id="PYYB01000001">
    <property type="protein sequence ID" value="PTL58613.1"/>
    <property type="molecule type" value="Genomic_DNA"/>
</dbReference>
<comment type="caution">
    <text evidence="4">The sequence shown here is derived from an EMBL/GenBank/DDBJ whole genome shotgun (WGS) entry which is preliminary data.</text>
</comment>
<reference evidence="4 5" key="1">
    <citation type="submission" date="2018-03" db="EMBL/GenBank/DDBJ databases">
        <title>Aquarubrobacter algicola gen. nov., sp. nov., a novel actinobacterium isolated from shallow eutrophic lake during the end of cyanobacterial harmful algal blooms.</title>
        <authorList>
            <person name="Chun S.J."/>
        </authorList>
    </citation>
    <scope>NUCLEOTIDE SEQUENCE [LARGE SCALE GENOMIC DNA]</scope>
    <source>
        <strain evidence="4 5">Seoho-28</strain>
    </source>
</reference>
<evidence type="ECO:0000313" key="5">
    <source>
        <dbReference type="Proteomes" id="UP000240739"/>
    </source>
</evidence>
<evidence type="ECO:0000259" key="3">
    <source>
        <dbReference type="SMART" id="SM00563"/>
    </source>
</evidence>
<dbReference type="OrthoDB" id="3772582at2"/>
<dbReference type="PANTHER" id="PTHR10434">
    <property type="entry name" value="1-ACYL-SN-GLYCEROL-3-PHOSPHATE ACYLTRANSFERASE"/>
    <property type="match status" value="1"/>
</dbReference>
<dbReference type="GO" id="GO:0005886">
    <property type="term" value="C:plasma membrane"/>
    <property type="evidence" value="ECO:0007669"/>
    <property type="project" value="TreeGrafter"/>
</dbReference>
<keyword evidence="2 4" id="KW-0012">Acyltransferase</keyword>
<dbReference type="Pfam" id="PF01553">
    <property type="entry name" value="Acyltransferase"/>
    <property type="match status" value="1"/>
</dbReference>
<dbReference type="RefSeq" id="WP_107567050.1">
    <property type="nucleotide sequence ID" value="NZ_PYYB01000001.1"/>
</dbReference>
<sequence length="235" mass="26056">MPEIKEQVYRDERAADALAPFHAWARTHEPGWTYAAARVLLTPVALLLYRTRAIGRQNVPAHGGFILAPNHFSNMDHFFCGVYLRRQIRFMAKSQFFGGQPVLSYVFRVAGHFPVRRGEKDDEAFVTAHSILDRGGCVGMYAEGGRSRSGGLGEPKAGIGRLALESGVPVVPVAIHGSKDVRGWRRGRLPRITVSYGAPLRFDRVEEPTRDEALDAARAIFAQVRKQYGALDAAR</sequence>